<dbReference type="SUPFAM" id="SSF53067">
    <property type="entry name" value="Actin-like ATPase domain"/>
    <property type="match status" value="1"/>
</dbReference>
<proteinExistence type="inferred from homology"/>
<dbReference type="InterPro" id="IPR043129">
    <property type="entry name" value="ATPase_NBD"/>
</dbReference>
<dbReference type="InterPro" id="IPR000600">
    <property type="entry name" value="ROK"/>
</dbReference>
<sequence length="471" mass="47840">MEREAIGIDIGGTNIRAARIGPDGTILARRARRSDRDPAIVLEAILEMIGELDGPAVAAIGLGVPGRVNATTGTVLSGGYVDLTPVKPGPRIAEATGRPVIVDNDANMALAGEMALGAGRGHANIVMFTIGTGIGAAIADAGALLRGNGTAGQLGHLTVALDGPQCVCGRRGCVETLSSGTALGRHIAEAGLPAGTTADQLFAASDAGDARATAVLSAWSRPLRAAIDSMVAGLSPDLVILGGGLGQAAARAQAALAAEAPWYTAPIAAAELGDDAGVIGAGLEALRRNGAGPGRRVVLVNGIPASGKSSVSAEIATLTGWPVIALDTIKNPFLIALGGGDRPFNRRLGEASFEAMWQIVGAAPPGATLILDAWFGFVPYERLAARLAETGVSGFVEIWCHAPGPLLGERYAARLGTRPAGHPGAEYVPELIALAERAEPFGRGETIPVDTSAPIDAEALARQVRTLLGRR</sequence>
<dbReference type="PANTHER" id="PTHR18964:SF149">
    <property type="entry name" value="BIFUNCTIONAL UDP-N-ACETYLGLUCOSAMINE 2-EPIMERASE_N-ACETYLMANNOSAMINE KINASE"/>
    <property type="match status" value="1"/>
</dbReference>
<dbReference type="Pfam" id="PF01745">
    <property type="entry name" value="IPT"/>
    <property type="match status" value="1"/>
</dbReference>
<reference evidence="2 3" key="1">
    <citation type="journal article" date="2016" name="Int. J. Syst. Evol. Microbiol.">
        <title>Arsenicitalea aurantiaca gen. nov., sp. nov., a new member of the family Hyphomicrobiaceae, isolated from high-arsenic sediment.</title>
        <authorList>
            <person name="Mu Y."/>
            <person name="Zhou L."/>
            <person name="Zeng X.C."/>
            <person name="Liu L."/>
            <person name="Pan Y."/>
            <person name="Chen X."/>
            <person name="Wang J."/>
            <person name="Li S."/>
            <person name="Li W.J."/>
            <person name="Wang Y."/>
        </authorList>
    </citation>
    <scope>NUCLEOTIDE SEQUENCE [LARGE SCALE GENOMIC DNA]</scope>
    <source>
        <strain evidence="2 3">42-50</strain>
    </source>
</reference>
<dbReference type="Pfam" id="PF00480">
    <property type="entry name" value="ROK"/>
    <property type="match status" value="1"/>
</dbReference>
<evidence type="ECO:0000256" key="1">
    <source>
        <dbReference type="ARBA" id="ARBA00006479"/>
    </source>
</evidence>
<organism evidence="2 3">
    <name type="scientific">Arsenicitalea aurantiaca</name>
    <dbReference type="NCBI Taxonomy" id="1783274"/>
    <lineage>
        <taxon>Bacteria</taxon>
        <taxon>Pseudomonadati</taxon>
        <taxon>Pseudomonadota</taxon>
        <taxon>Alphaproteobacteria</taxon>
        <taxon>Hyphomicrobiales</taxon>
        <taxon>Devosiaceae</taxon>
        <taxon>Arsenicitalea</taxon>
    </lineage>
</organism>
<dbReference type="InterPro" id="IPR049874">
    <property type="entry name" value="ROK_cs"/>
</dbReference>
<dbReference type="PANTHER" id="PTHR18964">
    <property type="entry name" value="ROK (REPRESSOR, ORF, KINASE) FAMILY"/>
    <property type="match status" value="1"/>
</dbReference>
<dbReference type="PROSITE" id="PS01125">
    <property type="entry name" value="ROK"/>
    <property type="match status" value="1"/>
</dbReference>
<dbReference type="Gene3D" id="3.40.50.300">
    <property type="entry name" value="P-loop containing nucleotide triphosphate hydrolases"/>
    <property type="match status" value="1"/>
</dbReference>
<comment type="similarity">
    <text evidence="1">Belongs to the ROK (NagC/XylR) family.</text>
</comment>
<dbReference type="Gene3D" id="3.30.420.40">
    <property type="match status" value="2"/>
</dbReference>
<dbReference type="RefSeq" id="WP_127188609.1">
    <property type="nucleotide sequence ID" value="NZ_RZNJ01000003.1"/>
</dbReference>
<dbReference type="EMBL" id="RZNJ01000003">
    <property type="protein sequence ID" value="RUT31364.1"/>
    <property type="molecule type" value="Genomic_DNA"/>
</dbReference>
<gene>
    <name evidence="2" type="ORF">EMQ25_10970</name>
</gene>
<accession>A0A433XBD3</accession>
<dbReference type="AlphaFoldDB" id="A0A433XBD3"/>
<dbReference type="SUPFAM" id="SSF52540">
    <property type="entry name" value="P-loop containing nucleoside triphosphate hydrolases"/>
    <property type="match status" value="1"/>
</dbReference>
<dbReference type="OrthoDB" id="9810372at2"/>
<dbReference type="Proteomes" id="UP000281547">
    <property type="component" value="Unassembled WGS sequence"/>
</dbReference>
<protein>
    <submittedName>
        <fullName evidence="2">ROK family protein</fullName>
    </submittedName>
</protein>
<name>A0A433XBD3_9HYPH</name>
<comment type="caution">
    <text evidence="2">The sequence shown here is derived from an EMBL/GenBank/DDBJ whole genome shotgun (WGS) entry which is preliminary data.</text>
</comment>
<evidence type="ECO:0000313" key="2">
    <source>
        <dbReference type="EMBL" id="RUT31364.1"/>
    </source>
</evidence>
<dbReference type="InterPro" id="IPR027417">
    <property type="entry name" value="P-loop_NTPase"/>
</dbReference>
<evidence type="ECO:0000313" key="3">
    <source>
        <dbReference type="Proteomes" id="UP000281547"/>
    </source>
</evidence>
<keyword evidence="3" id="KW-1185">Reference proteome</keyword>